<evidence type="ECO:0000313" key="2">
    <source>
        <dbReference type="EMBL" id="KAA5604614.1"/>
    </source>
</evidence>
<dbReference type="Proteomes" id="UP000324065">
    <property type="component" value="Unassembled WGS sequence"/>
</dbReference>
<feature type="coiled-coil region" evidence="1">
    <location>
        <begin position="118"/>
        <end position="161"/>
    </location>
</feature>
<dbReference type="PANTHER" id="PTHR35850">
    <property type="entry name" value="CYTOPLASMIC PROTEIN-RELATED"/>
    <property type="match status" value="1"/>
</dbReference>
<dbReference type="EMBL" id="VWPJ01000016">
    <property type="protein sequence ID" value="KAA5604614.1"/>
    <property type="molecule type" value="Genomic_DNA"/>
</dbReference>
<keyword evidence="3" id="KW-1185">Reference proteome</keyword>
<accession>A0A5M6I8M8</accession>
<dbReference type="PIRSF" id="PIRSF028301">
    <property type="entry name" value="UCP028301"/>
    <property type="match status" value="1"/>
</dbReference>
<dbReference type="PANTHER" id="PTHR35850:SF1">
    <property type="entry name" value="TYPE VI SECRETION SYSTEM SHEATH PROTEIN TSSB1"/>
    <property type="match status" value="1"/>
</dbReference>
<proteinExistence type="predicted"/>
<name>A0A5M6I8M8_9PROT</name>
<dbReference type="NCBIfam" id="TIGR03358">
    <property type="entry name" value="VI_chp_5"/>
    <property type="match status" value="1"/>
</dbReference>
<dbReference type="Pfam" id="PF05591">
    <property type="entry name" value="T6SS_VipA"/>
    <property type="match status" value="1"/>
</dbReference>
<evidence type="ECO:0000313" key="3">
    <source>
        <dbReference type="Proteomes" id="UP000324065"/>
    </source>
</evidence>
<dbReference type="RefSeq" id="WP_150063352.1">
    <property type="nucleotide sequence ID" value="NZ_JACIGJ010000014.1"/>
</dbReference>
<dbReference type="OrthoDB" id="9789942at2"/>
<dbReference type="AlphaFoldDB" id="A0A5M6I8M8"/>
<protein>
    <submittedName>
        <fullName evidence="2">Type VI secretion system contractile sheath small subunit</fullName>
    </submittedName>
</protein>
<evidence type="ECO:0000256" key="1">
    <source>
        <dbReference type="SAM" id="Coils"/>
    </source>
</evidence>
<comment type="caution">
    <text evidence="2">The sequence shown here is derived from an EMBL/GenBank/DDBJ whole genome shotgun (WGS) entry which is preliminary data.</text>
</comment>
<keyword evidence="1" id="KW-0175">Coiled coil</keyword>
<sequence length="177" mass="19796">MAESVHNRLNRVRKPRVHIRYDVETEGAVVERELPFVVGVLGSLSGDPTAPLQPLRDRKFVTIDRDNFDQVMQRMTPGLNLRVQNTLKGDDSEMPVNLTFNSMDDFEPGRVAEQVPALKALMETRNKLRDLMSKADRSEDLEALLEKVLQNKDDLAALQQALGVEPESESAEGGDKG</sequence>
<gene>
    <name evidence="2" type="primary">tssB</name>
    <name evidence="2" type="ORF">F1188_15075</name>
</gene>
<reference evidence="2 3" key="1">
    <citation type="submission" date="2019-09" db="EMBL/GenBank/DDBJ databases">
        <title>Genome sequence of Roseospira marina, one of the more divergent members of the non-sulfur purple photosynthetic bacterial family, the Rhodospirillaceae.</title>
        <authorList>
            <person name="Meyer T."/>
            <person name="Kyndt J."/>
        </authorList>
    </citation>
    <scope>NUCLEOTIDE SEQUENCE [LARGE SCALE GENOMIC DNA]</scope>
    <source>
        <strain evidence="2 3">DSM 15113</strain>
    </source>
</reference>
<dbReference type="InterPro" id="IPR008312">
    <property type="entry name" value="T6SS_TssB1"/>
</dbReference>
<organism evidence="2 3">
    <name type="scientific">Roseospira marina</name>
    <dbReference type="NCBI Taxonomy" id="140057"/>
    <lineage>
        <taxon>Bacteria</taxon>
        <taxon>Pseudomonadati</taxon>
        <taxon>Pseudomonadota</taxon>
        <taxon>Alphaproteobacteria</taxon>
        <taxon>Rhodospirillales</taxon>
        <taxon>Rhodospirillaceae</taxon>
        <taxon>Roseospira</taxon>
    </lineage>
</organism>